<dbReference type="Pfam" id="PF05485">
    <property type="entry name" value="THAP"/>
    <property type="match status" value="1"/>
</dbReference>
<feature type="domain" description="THAP-type" evidence="6">
    <location>
        <begin position="1"/>
        <end position="89"/>
    </location>
</feature>
<dbReference type="EMBL" id="KQ982827">
    <property type="protein sequence ID" value="KYQ50136.1"/>
    <property type="molecule type" value="Genomic_DNA"/>
</dbReference>
<evidence type="ECO:0000256" key="1">
    <source>
        <dbReference type="ARBA" id="ARBA00022723"/>
    </source>
</evidence>
<dbReference type="KEGG" id="mzt:108727461"/>
<dbReference type="Gene3D" id="6.20.210.20">
    <property type="entry name" value="THAP domain"/>
    <property type="match status" value="1"/>
</dbReference>
<keyword evidence="2 5" id="KW-0863">Zinc-finger</keyword>
<reference evidence="7 8" key="1">
    <citation type="submission" date="2015-09" db="EMBL/GenBank/DDBJ databases">
        <title>Trachymyrmex zeteki WGS genome.</title>
        <authorList>
            <person name="Nygaard S."/>
            <person name="Hu H."/>
            <person name="Boomsma J."/>
            <person name="Zhang G."/>
        </authorList>
    </citation>
    <scope>NUCLEOTIDE SEQUENCE [LARGE SCALE GENOMIC DNA]</scope>
    <source>
        <strain evidence="7">Tzet28-1</strain>
        <tissue evidence="7">Whole body</tissue>
    </source>
</reference>
<accession>A0A151WQJ6</accession>
<evidence type="ECO:0000259" key="6">
    <source>
        <dbReference type="PROSITE" id="PS50950"/>
    </source>
</evidence>
<dbReference type="GO" id="GO:0008270">
    <property type="term" value="F:zinc ion binding"/>
    <property type="evidence" value="ECO:0007669"/>
    <property type="project" value="UniProtKB-KW"/>
</dbReference>
<dbReference type="InterPro" id="IPR038441">
    <property type="entry name" value="THAP_Znf_sf"/>
</dbReference>
<name>A0A151WQJ6_9HYME</name>
<evidence type="ECO:0000313" key="8">
    <source>
        <dbReference type="Proteomes" id="UP000075809"/>
    </source>
</evidence>
<dbReference type="AlphaFoldDB" id="A0A151WQJ6"/>
<keyword evidence="8" id="KW-1185">Reference proteome</keyword>
<sequence length="153" mass="18070">MPNCYIKNCKNCIRTENIKFFQFPKDPVIRQQWLKACRKNKSEITKSATICNLHFDENCFHMVWTKSRYKNIPAKQIWQIKENSIPTKLLNLEKKRTHKNIVHTGIPIYGELVQYMREKQHIHSEQTNSAVTNICEDNSAVIKQISVKIILQL</sequence>
<evidence type="ECO:0000256" key="5">
    <source>
        <dbReference type="PROSITE-ProRule" id="PRU00309"/>
    </source>
</evidence>
<protein>
    <recommendedName>
        <fullName evidence="6">THAP-type domain-containing protein</fullName>
    </recommendedName>
</protein>
<keyword evidence="1" id="KW-0479">Metal-binding</keyword>
<dbReference type="PANTHER" id="PTHR46600">
    <property type="entry name" value="THAP DOMAIN-CONTAINING"/>
    <property type="match status" value="1"/>
</dbReference>
<proteinExistence type="predicted"/>
<evidence type="ECO:0000313" key="7">
    <source>
        <dbReference type="EMBL" id="KYQ50136.1"/>
    </source>
</evidence>
<dbReference type="InterPro" id="IPR026516">
    <property type="entry name" value="THAP1/10"/>
</dbReference>
<dbReference type="PROSITE" id="PS50950">
    <property type="entry name" value="ZF_THAP"/>
    <property type="match status" value="1"/>
</dbReference>
<gene>
    <name evidence="7" type="ORF">ALC60_10779</name>
</gene>
<dbReference type="SMART" id="SM00980">
    <property type="entry name" value="THAP"/>
    <property type="match status" value="1"/>
</dbReference>
<keyword evidence="4 5" id="KW-0238">DNA-binding</keyword>
<evidence type="ECO:0000256" key="2">
    <source>
        <dbReference type="ARBA" id="ARBA00022771"/>
    </source>
</evidence>
<evidence type="ECO:0000256" key="4">
    <source>
        <dbReference type="ARBA" id="ARBA00023125"/>
    </source>
</evidence>
<dbReference type="GO" id="GO:0043565">
    <property type="term" value="F:sequence-specific DNA binding"/>
    <property type="evidence" value="ECO:0007669"/>
    <property type="project" value="InterPro"/>
</dbReference>
<dbReference type="Proteomes" id="UP000075809">
    <property type="component" value="Unassembled WGS sequence"/>
</dbReference>
<dbReference type="SUPFAM" id="SSF57716">
    <property type="entry name" value="Glucocorticoid receptor-like (DNA-binding domain)"/>
    <property type="match status" value="1"/>
</dbReference>
<evidence type="ECO:0000256" key="3">
    <source>
        <dbReference type="ARBA" id="ARBA00022833"/>
    </source>
</evidence>
<dbReference type="OrthoDB" id="7574697at2759"/>
<dbReference type="PANTHER" id="PTHR46600:SF11">
    <property type="entry name" value="THAP DOMAIN-CONTAINING PROTEIN 10"/>
    <property type="match status" value="1"/>
</dbReference>
<keyword evidence="3" id="KW-0862">Zinc</keyword>
<dbReference type="InterPro" id="IPR006612">
    <property type="entry name" value="THAP_Znf"/>
</dbReference>
<dbReference type="SMART" id="SM00692">
    <property type="entry name" value="DM3"/>
    <property type="match status" value="1"/>
</dbReference>
<organism evidence="7 8">
    <name type="scientific">Mycetomoellerius zeteki</name>
    <dbReference type="NCBI Taxonomy" id="64791"/>
    <lineage>
        <taxon>Eukaryota</taxon>
        <taxon>Metazoa</taxon>
        <taxon>Ecdysozoa</taxon>
        <taxon>Arthropoda</taxon>
        <taxon>Hexapoda</taxon>
        <taxon>Insecta</taxon>
        <taxon>Pterygota</taxon>
        <taxon>Neoptera</taxon>
        <taxon>Endopterygota</taxon>
        <taxon>Hymenoptera</taxon>
        <taxon>Apocrita</taxon>
        <taxon>Aculeata</taxon>
        <taxon>Formicoidea</taxon>
        <taxon>Formicidae</taxon>
        <taxon>Myrmicinae</taxon>
        <taxon>Mycetomoellerius</taxon>
    </lineage>
</organism>